<feature type="region of interest" description="Disordered" evidence="4">
    <location>
        <begin position="984"/>
        <end position="1224"/>
    </location>
</feature>
<dbReference type="SMART" id="SM01326">
    <property type="entry name" value="PTEN_C2"/>
    <property type="match status" value="1"/>
</dbReference>
<keyword evidence="2" id="KW-0378">Hydrolase</keyword>
<evidence type="ECO:0000313" key="8">
    <source>
        <dbReference type="Proteomes" id="UP001341840"/>
    </source>
</evidence>
<comment type="similarity">
    <text evidence="1">Belongs to the formin-like family. Class-II subfamily.</text>
</comment>
<dbReference type="InterPro" id="IPR042201">
    <property type="entry name" value="FH2_Formin_sf"/>
</dbReference>
<dbReference type="InterPro" id="IPR015425">
    <property type="entry name" value="FH2_Formin"/>
</dbReference>
<feature type="compositionally biased region" description="Pro residues" evidence="4">
    <location>
        <begin position="1131"/>
        <end position="1150"/>
    </location>
</feature>
<proteinExistence type="inferred from homology"/>
<feature type="region of interest" description="Disordered" evidence="4">
    <location>
        <begin position="563"/>
        <end position="591"/>
    </location>
</feature>
<dbReference type="InterPro" id="IPR014020">
    <property type="entry name" value="Tensin_C2-dom"/>
</dbReference>
<feature type="region of interest" description="Disordered" evidence="4">
    <location>
        <begin position="831"/>
        <end position="882"/>
    </location>
</feature>
<feature type="compositionally biased region" description="Polar residues" evidence="4">
    <location>
        <begin position="622"/>
        <end position="635"/>
    </location>
</feature>
<dbReference type="Gene3D" id="1.20.58.2220">
    <property type="entry name" value="Formin, FH2 domain"/>
    <property type="match status" value="1"/>
</dbReference>
<evidence type="ECO:0000256" key="4">
    <source>
        <dbReference type="SAM" id="MobiDB-lite"/>
    </source>
</evidence>
<dbReference type="InterPro" id="IPR035892">
    <property type="entry name" value="C2_domain_sf"/>
</dbReference>
<dbReference type="EMBL" id="JASCZI010151198">
    <property type="protein sequence ID" value="MED6170823.1"/>
    <property type="molecule type" value="Genomic_DNA"/>
</dbReference>
<feature type="region of interest" description="Disordered" evidence="4">
    <location>
        <begin position="1616"/>
        <end position="1644"/>
    </location>
</feature>
<sequence>MALFRKFFYKKPPDGLLEISERVYVFDYCFTTDIMDEDEYKVHIRGIIEQLYDHFPEASYMVFNMGEGENQSQISSILFDYDVTVMDYPRQYEGCPILTMEMIHHFLRSCENWLQLGLQNIILMHCERGGWPDPFMAADRTPKVLFSTPKRSKLVRYYKQADTELIKMDLHCHVQGDIVLECITLEDDLDREKMMFRVMFNTAFIRSNILMLNRDDLDILWDTKDQFPKDLRVEILFSDMETKSSVISVDLPYLEEKDGLPIEAFAKVKKMFSHVDWLETIAASNILLERFDGAPSPGTGHLRKDSLHGGSGLDSKTQVDVKSPDSKFEGTLAMSSLKSGDVSLEKKVEAFKSMALPGNNIDTSTHSVSTRKEINSRESKESMENNAEFPTSMIQGKQSTPLTEPSMVSKSNAKLENDTMHPTSVARSIQSISTSTDANSALLESSKKDTESLKSGALFENDRRSKPEPLKMPESDLKADSLEPHAVPASNIKTLTPVGLGTHLTPSTDSGSAIPRVEPLETKALSKNDTKYPLSMAQEKESVPVMKPSSVADSMEKKIGMLESKERDSESLERKSLLDANGPSSETSCTQSIPLTKSVVANSKKEEVRELEPQVLSEIDSKSLTSIDQRKQCSPQPEPSIGSKFYASMAPGKQSIPSIEPRVDANSVEKTIEPLESMTKDTESLESKGLLKNKTKTSTSMAQEEQSIPLVEPSIKANSIEEIRPSEFMVKDTESSVLKASLESETKSSTYMAQEKQSIPMIEPSIDANLMEKKIGPLESKVKDTKSLESKPSLVSETKSSTSMEQSIPLIEPSQDVNSIKARELEPMMFSRTDTKSLTFTDQRKQHSPSLEPPVDATSSRKMTESQELQVPLQPTKSISPPAHQAIRPAMASGSPSAITRFLSSSSALGIMSVLQDDAPKDIKGQVTPAVKSPLSGSPDSKVSKSAEHSSECVPAPTPQILHTSSPVKPSVDAVATIEKTFGLNAPVVAPSRPPSTPSSPPQTEPVAKSIQPTDTHKLESKLDDKGQKTLPTPSRPPPPAPSLPETSSSIAKDSLKSPSPLPAPPPPPPPPSLTRQTSSSSADGPLSMNKAAAMPIPPPPPPLSTGQTSSSTIPPPPPPMSGLPPSAVSRPPPPPPPTSQVPPPPPPPASVSANVPPVPPPPLPNGLTRSGSYSSQVNANVPPVPRPPPAPGSPGVPGPPPVPGPPGVPGPPAVPGLPGKGRGLLRANSKGICTKKSNLKPYHWLKLTRVMQGSLWAETQKLDEASRTPEFDMTELESLFSATAPNSDAKGGKSSLHSAQKVEKVQLIELRRAYNCEIMLSKVKIPLADLMSSVLELDESVLDIDQVENLIKFCPTKEEMELLKNYTGDKEHLGRCEHFFLELMKVPRVENKLRVFSFKIQFNSQVSELKRDLNIVNSASEEIRSSVKLKRIMQTILSLGNALNYGTARGSALGFRLDSLLKLTDTRAKNNKMTLMHYLCKVIAKKLPELLEFPHDLMNLEAATKIQLKYLAEEMQAISKGLEKVVQELTASENDGPVSADFCQILKEFLANGEAEVRALAQLYTNVGRNADALASYFGEDPARVPFEQVVSTLLNFVRMFVKAHEENCKQMEFDKKKAEKEAENEKHKVPPKESENVMPPAIKSGDIQYEQMHFS</sequence>
<organism evidence="7 8">
    <name type="scientific">Stylosanthes scabra</name>
    <dbReference type="NCBI Taxonomy" id="79078"/>
    <lineage>
        <taxon>Eukaryota</taxon>
        <taxon>Viridiplantae</taxon>
        <taxon>Streptophyta</taxon>
        <taxon>Embryophyta</taxon>
        <taxon>Tracheophyta</taxon>
        <taxon>Spermatophyta</taxon>
        <taxon>Magnoliopsida</taxon>
        <taxon>eudicotyledons</taxon>
        <taxon>Gunneridae</taxon>
        <taxon>Pentapetalae</taxon>
        <taxon>rosids</taxon>
        <taxon>fabids</taxon>
        <taxon>Fabales</taxon>
        <taxon>Fabaceae</taxon>
        <taxon>Papilionoideae</taxon>
        <taxon>50 kb inversion clade</taxon>
        <taxon>dalbergioids sensu lato</taxon>
        <taxon>Dalbergieae</taxon>
        <taxon>Pterocarpus clade</taxon>
        <taxon>Stylosanthes</taxon>
    </lineage>
</organism>
<feature type="compositionally biased region" description="Pro residues" evidence="4">
    <location>
        <begin position="1060"/>
        <end position="1073"/>
    </location>
</feature>
<dbReference type="SMART" id="SM00498">
    <property type="entry name" value="FH2"/>
    <property type="match status" value="1"/>
</dbReference>
<dbReference type="PANTHER" id="PTHR45733:SF8">
    <property type="entry name" value="FORMIN-J"/>
    <property type="match status" value="1"/>
</dbReference>
<gene>
    <name evidence="7" type="ORF">PIB30_034817</name>
</gene>
<dbReference type="SUPFAM" id="SSF101447">
    <property type="entry name" value="Formin homology 2 domain (FH2 domain)"/>
    <property type="match status" value="1"/>
</dbReference>
<feature type="compositionally biased region" description="Pro residues" evidence="4">
    <location>
        <begin position="1114"/>
        <end position="1123"/>
    </location>
</feature>
<dbReference type="PROSITE" id="PS51444">
    <property type="entry name" value="FH2"/>
    <property type="match status" value="1"/>
</dbReference>
<reference evidence="7 8" key="1">
    <citation type="journal article" date="2023" name="Plants (Basel)">
        <title>Bridging the Gap: Combining Genomics and Transcriptomics Approaches to Understand Stylosanthes scabra, an Orphan Legume from the Brazilian Caatinga.</title>
        <authorList>
            <person name="Ferreira-Neto J.R.C."/>
            <person name="da Silva M.D."/>
            <person name="Binneck E."/>
            <person name="de Melo N.F."/>
            <person name="da Silva R.H."/>
            <person name="de Melo A.L.T.M."/>
            <person name="Pandolfi V."/>
            <person name="Bustamante F.O."/>
            <person name="Brasileiro-Vidal A.C."/>
            <person name="Benko-Iseppon A.M."/>
        </authorList>
    </citation>
    <scope>NUCLEOTIDE SEQUENCE [LARGE SCALE GENOMIC DNA]</scope>
    <source>
        <tissue evidence="7">Leaves</tissue>
    </source>
</reference>
<dbReference type="PANTHER" id="PTHR45733">
    <property type="entry name" value="FORMIN-J"/>
    <property type="match status" value="1"/>
</dbReference>
<keyword evidence="2" id="KW-0904">Protein phosphatase</keyword>
<feature type="compositionally biased region" description="Basic and acidic residues" evidence="4">
    <location>
        <begin position="1616"/>
        <end position="1637"/>
    </location>
</feature>
<feature type="compositionally biased region" description="Pro residues" evidence="4">
    <location>
        <begin position="1034"/>
        <end position="1043"/>
    </location>
</feature>
<dbReference type="InterPro" id="IPR051144">
    <property type="entry name" value="Formin_homology_domain"/>
</dbReference>
<accession>A0ABU6VFU5</accession>
<feature type="compositionally biased region" description="Basic and acidic residues" evidence="4">
    <location>
        <begin position="942"/>
        <end position="951"/>
    </location>
</feature>
<name>A0ABU6VFU5_9FABA</name>
<feature type="domain" description="FH2" evidence="6">
    <location>
        <begin position="1230"/>
        <end position="1628"/>
    </location>
</feature>
<dbReference type="PROSITE" id="PS51182">
    <property type="entry name" value="C2_TENSIN"/>
    <property type="match status" value="1"/>
</dbReference>
<dbReference type="Pfam" id="PF02181">
    <property type="entry name" value="FH2"/>
    <property type="match status" value="1"/>
</dbReference>
<feature type="compositionally biased region" description="Polar residues" evidence="4">
    <location>
        <begin position="582"/>
        <end position="591"/>
    </location>
</feature>
<feature type="compositionally biased region" description="Polar residues" evidence="4">
    <location>
        <begin position="793"/>
        <end position="806"/>
    </location>
</feature>
<evidence type="ECO:0000259" key="6">
    <source>
        <dbReference type="PROSITE" id="PS51444"/>
    </source>
</evidence>
<evidence type="ECO:0000256" key="3">
    <source>
        <dbReference type="RuleBase" id="RU361260"/>
    </source>
</evidence>
<dbReference type="Pfam" id="PF10409">
    <property type="entry name" value="PTEN_C2"/>
    <property type="match status" value="1"/>
</dbReference>
<comment type="caution">
    <text evidence="7">The sequence shown here is derived from an EMBL/GenBank/DDBJ whole genome shotgun (WGS) entry which is preliminary data.</text>
</comment>
<feature type="compositionally biased region" description="Pro residues" evidence="4">
    <location>
        <begin position="992"/>
        <end position="1004"/>
    </location>
</feature>
<feature type="region of interest" description="Disordered" evidence="4">
    <location>
        <begin position="622"/>
        <end position="641"/>
    </location>
</feature>
<dbReference type="Gene3D" id="2.60.40.1110">
    <property type="match status" value="1"/>
</dbReference>
<feature type="region of interest" description="Disordered" evidence="4">
    <location>
        <begin position="782"/>
        <end position="807"/>
    </location>
</feature>
<feature type="region of interest" description="Disordered" evidence="4">
    <location>
        <begin position="923"/>
        <end position="969"/>
    </location>
</feature>
<feature type="compositionally biased region" description="Basic and acidic residues" evidence="4">
    <location>
        <begin position="1015"/>
        <end position="1028"/>
    </location>
</feature>
<feature type="compositionally biased region" description="Pro residues" evidence="4">
    <location>
        <begin position="1183"/>
        <end position="1216"/>
    </location>
</feature>
<feature type="compositionally biased region" description="Low complexity" evidence="4">
    <location>
        <begin position="1074"/>
        <end position="1083"/>
    </location>
</feature>
<dbReference type="SUPFAM" id="SSF49562">
    <property type="entry name" value="C2 domain (Calcium/lipid-binding domain, CaLB)"/>
    <property type="match status" value="1"/>
</dbReference>
<feature type="domain" description="C2 tensin-type" evidence="5">
    <location>
        <begin position="108"/>
        <end position="240"/>
    </location>
</feature>
<feature type="compositionally biased region" description="Polar residues" evidence="4">
    <location>
        <begin position="857"/>
        <end position="879"/>
    </location>
</feature>
<feature type="compositionally biased region" description="Basic and acidic residues" evidence="4">
    <location>
        <begin position="370"/>
        <end position="383"/>
    </location>
</feature>
<feature type="compositionally biased region" description="Polar residues" evidence="4">
    <location>
        <begin position="420"/>
        <end position="443"/>
    </location>
</feature>
<feature type="compositionally biased region" description="Polar residues" evidence="4">
    <location>
        <begin position="384"/>
        <end position="412"/>
    </location>
</feature>
<dbReference type="Proteomes" id="UP001341840">
    <property type="component" value="Unassembled WGS sequence"/>
</dbReference>
<evidence type="ECO:0000313" key="7">
    <source>
        <dbReference type="EMBL" id="MED6170823.1"/>
    </source>
</evidence>
<feature type="compositionally biased region" description="Basic and acidic residues" evidence="4">
    <location>
        <begin position="563"/>
        <end position="577"/>
    </location>
</feature>
<keyword evidence="8" id="KW-1185">Reference proteome</keyword>
<protein>
    <recommendedName>
        <fullName evidence="3">Formin-like protein</fullName>
    </recommendedName>
</protein>
<evidence type="ECO:0000256" key="1">
    <source>
        <dbReference type="ARBA" id="ARBA00006468"/>
    </source>
</evidence>
<evidence type="ECO:0000259" key="5">
    <source>
        <dbReference type="PROSITE" id="PS51182"/>
    </source>
</evidence>
<feature type="compositionally biased region" description="Basic and acidic residues" evidence="4">
    <location>
        <begin position="460"/>
        <end position="483"/>
    </location>
</feature>
<feature type="region of interest" description="Disordered" evidence="4">
    <location>
        <begin position="362"/>
        <end position="484"/>
    </location>
</feature>
<feature type="region of interest" description="Disordered" evidence="4">
    <location>
        <begin position="298"/>
        <end position="324"/>
    </location>
</feature>
<feature type="compositionally biased region" description="Polar residues" evidence="4">
    <location>
        <begin position="1168"/>
        <end position="1180"/>
    </location>
</feature>
<evidence type="ECO:0000256" key="2">
    <source>
        <dbReference type="ARBA" id="ARBA00022912"/>
    </source>
</evidence>